<dbReference type="GO" id="GO:0016787">
    <property type="term" value="F:hydrolase activity"/>
    <property type="evidence" value="ECO:0007669"/>
    <property type="project" value="UniProtKB-KW"/>
</dbReference>
<protein>
    <submittedName>
        <fullName evidence="12">Zmp:0000000936</fullName>
    </submittedName>
</protein>
<dbReference type="PANTHER" id="PTHR11890">
    <property type="entry name" value="INTERLEUKIN-1 RECEPTOR FAMILY MEMBER"/>
    <property type="match status" value="1"/>
</dbReference>
<dbReference type="SMART" id="SM00255">
    <property type="entry name" value="TIR"/>
    <property type="match status" value="1"/>
</dbReference>
<evidence type="ECO:0000256" key="4">
    <source>
        <dbReference type="ARBA" id="ARBA00022801"/>
    </source>
</evidence>
<keyword evidence="3" id="KW-0677">Repeat</keyword>
<evidence type="ECO:0000259" key="11">
    <source>
        <dbReference type="PROSITE" id="PS50835"/>
    </source>
</evidence>
<feature type="domain" description="TIR" evidence="10">
    <location>
        <begin position="351"/>
        <end position="517"/>
    </location>
</feature>
<dbReference type="InterPro" id="IPR013098">
    <property type="entry name" value="Ig_I-set"/>
</dbReference>
<dbReference type="SUPFAM" id="SSF52200">
    <property type="entry name" value="Toll/Interleukin receptor TIR domain"/>
    <property type="match status" value="1"/>
</dbReference>
<dbReference type="GO" id="GO:0004908">
    <property type="term" value="F:interleukin-1 receptor activity"/>
    <property type="evidence" value="ECO:0007669"/>
    <property type="project" value="InterPro"/>
</dbReference>
<dbReference type="PROSITE" id="PS50835">
    <property type="entry name" value="IG_LIKE"/>
    <property type="match status" value="2"/>
</dbReference>
<evidence type="ECO:0000313" key="13">
    <source>
        <dbReference type="Proteomes" id="UP001108240"/>
    </source>
</evidence>
<dbReference type="InterPro" id="IPR013783">
    <property type="entry name" value="Ig-like_fold"/>
</dbReference>
<organism evidence="12 13">
    <name type="scientific">Cyprinus carpio carpio</name>
    <dbReference type="NCBI Taxonomy" id="630221"/>
    <lineage>
        <taxon>Eukaryota</taxon>
        <taxon>Metazoa</taxon>
        <taxon>Chordata</taxon>
        <taxon>Craniata</taxon>
        <taxon>Vertebrata</taxon>
        <taxon>Euteleostomi</taxon>
        <taxon>Actinopterygii</taxon>
        <taxon>Neopterygii</taxon>
        <taxon>Teleostei</taxon>
        <taxon>Ostariophysi</taxon>
        <taxon>Cypriniformes</taxon>
        <taxon>Cyprinidae</taxon>
        <taxon>Cyprininae</taxon>
        <taxon>Cyprinus</taxon>
    </lineage>
</organism>
<dbReference type="PRINTS" id="PR01536">
    <property type="entry name" value="INTRLKN1R12F"/>
</dbReference>
<dbReference type="Pfam" id="PF01582">
    <property type="entry name" value="TIR"/>
    <property type="match status" value="1"/>
</dbReference>
<dbReference type="InterPro" id="IPR015621">
    <property type="entry name" value="IL-1_rcpt_fam"/>
</dbReference>
<dbReference type="PRINTS" id="PR01537">
    <property type="entry name" value="INTRLKN1R1F"/>
</dbReference>
<evidence type="ECO:0000256" key="6">
    <source>
        <dbReference type="ARBA" id="ARBA00023157"/>
    </source>
</evidence>
<dbReference type="InterPro" id="IPR003599">
    <property type="entry name" value="Ig_sub"/>
</dbReference>
<dbReference type="SUPFAM" id="SSF48726">
    <property type="entry name" value="Immunoglobulin"/>
    <property type="match status" value="3"/>
</dbReference>
<dbReference type="InterPro" id="IPR035897">
    <property type="entry name" value="Toll_tir_struct_dom_sf"/>
</dbReference>
<keyword evidence="5" id="KW-0520">NAD</keyword>
<dbReference type="AlphaFoldDB" id="A0A8C1CJF4"/>
<evidence type="ECO:0000256" key="2">
    <source>
        <dbReference type="ARBA" id="ARBA00022729"/>
    </source>
</evidence>
<evidence type="ECO:0000256" key="9">
    <source>
        <dbReference type="SAM" id="SignalP"/>
    </source>
</evidence>
<reference evidence="12" key="2">
    <citation type="submission" date="2025-09" db="UniProtKB">
        <authorList>
            <consortium name="Ensembl"/>
        </authorList>
    </citation>
    <scope>IDENTIFICATION</scope>
</reference>
<feature type="domain" description="Ig-like" evidence="11">
    <location>
        <begin position="153"/>
        <end position="224"/>
    </location>
</feature>
<dbReference type="Pfam" id="PF07679">
    <property type="entry name" value="I-set"/>
    <property type="match status" value="1"/>
</dbReference>
<keyword evidence="2 9" id="KW-0732">Signal</keyword>
<evidence type="ECO:0000256" key="7">
    <source>
        <dbReference type="ARBA" id="ARBA00023180"/>
    </source>
</evidence>
<keyword evidence="4" id="KW-0378">Hydrolase</keyword>
<evidence type="ECO:0000256" key="8">
    <source>
        <dbReference type="ARBA" id="ARBA00023319"/>
    </source>
</evidence>
<evidence type="ECO:0000256" key="1">
    <source>
        <dbReference type="ARBA" id="ARBA00009752"/>
    </source>
</evidence>
<keyword evidence="13" id="KW-1185">Reference proteome</keyword>
<comment type="similarity">
    <text evidence="1">Belongs to the interleukin-1 receptor family.</text>
</comment>
<dbReference type="InterPro" id="IPR004074">
    <property type="entry name" value="IL-1_rcpt_I/II-typ"/>
</dbReference>
<proteinExistence type="inferred from homology"/>
<dbReference type="InterPro" id="IPR000157">
    <property type="entry name" value="TIR_dom"/>
</dbReference>
<dbReference type="Gene3D" id="2.60.40.10">
    <property type="entry name" value="Immunoglobulins"/>
    <property type="match status" value="3"/>
</dbReference>
<evidence type="ECO:0000259" key="10">
    <source>
        <dbReference type="PROSITE" id="PS50104"/>
    </source>
</evidence>
<feature type="domain" description="Ig-like" evidence="11">
    <location>
        <begin position="28"/>
        <end position="126"/>
    </location>
</feature>
<feature type="signal peptide" evidence="9">
    <location>
        <begin position="1"/>
        <end position="18"/>
    </location>
</feature>
<dbReference type="Gene3D" id="3.40.50.10140">
    <property type="entry name" value="Toll/interleukin-1 receptor homology (TIR) domain"/>
    <property type="match status" value="1"/>
</dbReference>
<keyword evidence="7" id="KW-0325">Glycoprotein</keyword>
<dbReference type="SMART" id="SM00409">
    <property type="entry name" value="IG"/>
    <property type="match status" value="2"/>
</dbReference>
<dbReference type="Ensembl" id="ENSCCRT00000053200.2">
    <property type="protein sequence ID" value="ENSCCRP00000049110.2"/>
    <property type="gene ID" value="ENSCCRG00000026190.2"/>
</dbReference>
<feature type="chain" id="PRO_5039927912" evidence="9">
    <location>
        <begin position="19"/>
        <end position="531"/>
    </location>
</feature>
<keyword evidence="8" id="KW-0393">Immunoglobulin domain</keyword>
<dbReference type="InterPro" id="IPR036179">
    <property type="entry name" value="Ig-like_dom_sf"/>
</dbReference>
<evidence type="ECO:0000256" key="5">
    <source>
        <dbReference type="ARBA" id="ARBA00023027"/>
    </source>
</evidence>
<sequence length="531" mass="60512">MGRSSLIFLVAVLRATECAVISKETLGPESCKDYGQEFDRAYSIPGEAAILECPLEMHYLFNTAETAYNITWYDERTGSEITELEQSIMLKKTQVWFYNVSMQQQGKYTCVVRTQSECYKQATELVVTEMTSENCVRPQNGVQGINANVNDLLVCPLRKYLKSVDSPSIQWYKNCELLQEDEKFALNEDILHIRKVNFNDAGFYTCKMTFHLAGVVREMAETIECEVKDEYLKKPQIIKPVNEIIKVERGSSFKKDCVVIVRGNGFPMVNVLWKVLRGSEEECISPNTSHRIHQIPTNESRTEDGFLLVQTLFLSAVWEEDFYLNFTCIASSSRGEPTGQISLVPADGDGKQYDAYIAYPRVLEGSSEKAEIFAMSTLPQVLEGQYGYKLFILGRDGLPGEAVVDVVQDALSRCRRLLLLYTAASLCSPEAQEWAEQQTGLYQALVEDSMSIVLLELEAIRQPLRLPHAVRLLKDKQGALQAWKKRKRWAFSDGKSEDRVTSLQPSARFWREVRYHMPIRGKAKETNWFSF</sequence>
<dbReference type="PANTHER" id="PTHR11890:SF3">
    <property type="entry name" value="INTERLEUKIN-1 RECEPTOR TYPE 2"/>
    <property type="match status" value="1"/>
</dbReference>
<dbReference type="Proteomes" id="UP001108240">
    <property type="component" value="Unplaced"/>
</dbReference>
<evidence type="ECO:0000256" key="3">
    <source>
        <dbReference type="ARBA" id="ARBA00022737"/>
    </source>
</evidence>
<accession>A0A8C1CJF4</accession>
<name>A0A8C1CJF4_CYPCA</name>
<dbReference type="InterPro" id="IPR007110">
    <property type="entry name" value="Ig-like_dom"/>
</dbReference>
<evidence type="ECO:0000313" key="12">
    <source>
        <dbReference type="Ensembl" id="ENSCCRP00000049110.2"/>
    </source>
</evidence>
<dbReference type="GeneTree" id="ENSGT01090000259985"/>
<dbReference type="FunFam" id="2.60.40.10:FF:000188">
    <property type="entry name" value="Interleukin-1 receptor accessory protein-like 1"/>
    <property type="match status" value="1"/>
</dbReference>
<reference evidence="12" key="1">
    <citation type="submission" date="2025-08" db="UniProtKB">
        <authorList>
            <consortium name="Ensembl"/>
        </authorList>
    </citation>
    <scope>IDENTIFICATION</scope>
</reference>
<dbReference type="PROSITE" id="PS50104">
    <property type="entry name" value="TIR"/>
    <property type="match status" value="1"/>
</dbReference>
<keyword evidence="6" id="KW-1015">Disulfide bond</keyword>